<comment type="caution">
    <text evidence="2">The sequence shown here is derived from an EMBL/GenBank/DDBJ whole genome shotgun (WGS) entry which is preliminary data.</text>
</comment>
<proteinExistence type="predicted"/>
<evidence type="ECO:0000313" key="2">
    <source>
        <dbReference type="EMBL" id="KAJ0208274.1"/>
    </source>
</evidence>
<dbReference type="Proteomes" id="UP000235145">
    <property type="component" value="Unassembled WGS sequence"/>
</dbReference>
<keyword evidence="3" id="KW-1185">Reference proteome</keyword>
<dbReference type="AlphaFoldDB" id="A0A9R1VMZ1"/>
<evidence type="ECO:0000256" key="1">
    <source>
        <dbReference type="SAM" id="MobiDB-lite"/>
    </source>
</evidence>
<organism evidence="2 3">
    <name type="scientific">Lactuca sativa</name>
    <name type="common">Garden lettuce</name>
    <dbReference type="NCBI Taxonomy" id="4236"/>
    <lineage>
        <taxon>Eukaryota</taxon>
        <taxon>Viridiplantae</taxon>
        <taxon>Streptophyta</taxon>
        <taxon>Embryophyta</taxon>
        <taxon>Tracheophyta</taxon>
        <taxon>Spermatophyta</taxon>
        <taxon>Magnoliopsida</taxon>
        <taxon>eudicotyledons</taxon>
        <taxon>Gunneridae</taxon>
        <taxon>Pentapetalae</taxon>
        <taxon>asterids</taxon>
        <taxon>campanulids</taxon>
        <taxon>Asterales</taxon>
        <taxon>Asteraceae</taxon>
        <taxon>Cichorioideae</taxon>
        <taxon>Cichorieae</taxon>
        <taxon>Lactucinae</taxon>
        <taxon>Lactuca</taxon>
    </lineage>
</organism>
<protein>
    <submittedName>
        <fullName evidence="2">Uncharacterized protein</fullName>
    </submittedName>
</protein>
<name>A0A9R1VMZ1_LACSA</name>
<feature type="region of interest" description="Disordered" evidence="1">
    <location>
        <begin position="87"/>
        <end position="109"/>
    </location>
</feature>
<dbReference type="EMBL" id="NBSK02000005">
    <property type="protein sequence ID" value="KAJ0208274.1"/>
    <property type="molecule type" value="Genomic_DNA"/>
</dbReference>
<sequence length="160" mass="17851">MGSCSSSSPVQKHFGLHTNLQRSQRFQIKKMISRKFMGSCSSSSPDHLHRVHLHHVQERFLIVLENPEMQPLKSKVIFPIINVENSHENESNPPTGVNRPNQTSVDGRPFGSIAKLASMGCFGPFQHERDLATPVGPSFLVELVNDHSLEPLYDTGGIVR</sequence>
<gene>
    <name evidence="2" type="ORF">LSAT_V11C500274750</name>
</gene>
<feature type="compositionally biased region" description="Polar residues" evidence="1">
    <location>
        <begin position="91"/>
        <end position="105"/>
    </location>
</feature>
<accession>A0A9R1VMZ1</accession>
<reference evidence="2 3" key="1">
    <citation type="journal article" date="2017" name="Nat. Commun.">
        <title>Genome assembly with in vitro proximity ligation data and whole-genome triplication in lettuce.</title>
        <authorList>
            <person name="Reyes-Chin-Wo S."/>
            <person name="Wang Z."/>
            <person name="Yang X."/>
            <person name="Kozik A."/>
            <person name="Arikit S."/>
            <person name="Song C."/>
            <person name="Xia L."/>
            <person name="Froenicke L."/>
            <person name="Lavelle D.O."/>
            <person name="Truco M.J."/>
            <person name="Xia R."/>
            <person name="Zhu S."/>
            <person name="Xu C."/>
            <person name="Xu H."/>
            <person name="Xu X."/>
            <person name="Cox K."/>
            <person name="Korf I."/>
            <person name="Meyers B.C."/>
            <person name="Michelmore R.W."/>
        </authorList>
    </citation>
    <scope>NUCLEOTIDE SEQUENCE [LARGE SCALE GENOMIC DNA]</scope>
    <source>
        <strain evidence="3">cv. Salinas</strain>
        <tissue evidence="2">Seedlings</tissue>
    </source>
</reference>
<evidence type="ECO:0000313" key="3">
    <source>
        <dbReference type="Proteomes" id="UP000235145"/>
    </source>
</evidence>